<dbReference type="InterPro" id="IPR004367">
    <property type="entry name" value="Cyclin_C-dom"/>
</dbReference>
<feature type="compositionally biased region" description="Basic and acidic residues" evidence="9">
    <location>
        <begin position="384"/>
        <end position="394"/>
    </location>
</feature>
<evidence type="ECO:0000313" key="12">
    <source>
        <dbReference type="EnsemblMetazoa" id="G21927.5:cds"/>
    </source>
</evidence>
<organism evidence="12 13">
    <name type="scientific">Magallana gigas</name>
    <name type="common">Pacific oyster</name>
    <name type="synonym">Crassostrea gigas</name>
    <dbReference type="NCBI Taxonomy" id="29159"/>
    <lineage>
        <taxon>Eukaryota</taxon>
        <taxon>Metazoa</taxon>
        <taxon>Spiralia</taxon>
        <taxon>Lophotrochozoa</taxon>
        <taxon>Mollusca</taxon>
        <taxon>Bivalvia</taxon>
        <taxon>Autobranchia</taxon>
        <taxon>Pteriomorphia</taxon>
        <taxon>Ostreida</taxon>
        <taxon>Ostreoidea</taxon>
        <taxon>Ostreidae</taxon>
        <taxon>Magallana</taxon>
    </lineage>
</organism>
<keyword evidence="13" id="KW-1185">Reference proteome</keyword>
<dbReference type="OMA" id="QEICMET"/>
<feature type="compositionally biased region" description="Basic and acidic residues" evidence="9">
    <location>
        <begin position="455"/>
        <end position="465"/>
    </location>
</feature>
<dbReference type="GO" id="GO:0005654">
    <property type="term" value="C:nucleoplasm"/>
    <property type="evidence" value="ECO:0007669"/>
    <property type="project" value="UniProtKB-SubCell"/>
</dbReference>
<feature type="compositionally biased region" description="Basic and acidic residues" evidence="9">
    <location>
        <begin position="319"/>
        <end position="328"/>
    </location>
</feature>
<proteinExistence type="inferred from homology"/>
<evidence type="ECO:0000256" key="9">
    <source>
        <dbReference type="SAM" id="MobiDB-lite"/>
    </source>
</evidence>
<comment type="subcellular location">
    <subcellularLocation>
        <location evidence="1">Nucleus</location>
        <location evidence="1">Nucleoplasm</location>
    </subcellularLocation>
</comment>
<dbReference type="OrthoDB" id="10264655at2759"/>
<evidence type="ECO:0000313" key="13">
    <source>
        <dbReference type="Proteomes" id="UP000005408"/>
    </source>
</evidence>
<dbReference type="FunFam" id="1.10.472.10:FF:000014">
    <property type="entry name" value="cyclin-L1 isoform X1"/>
    <property type="match status" value="1"/>
</dbReference>
<evidence type="ECO:0000256" key="8">
    <source>
        <dbReference type="RuleBase" id="RU000383"/>
    </source>
</evidence>
<feature type="domain" description="Cyclin-like" evidence="10">
    <location>
        <begin position="170"/>
        <end position="254"/>
    </location>
</feature>
<keyword evidence="5 8" id="KW-0195">Cyclin</keyword>
<dbReference type="GO" id="GO:0016538">
    <property type="term" value="F:cyclin-dependent protein serine/threonine kinase regulator activity"/>
    <property type="evidence" value="ECO:0007669"/>
    <property type="project" value="InterPro"/>
</dbReference>
<feature type="compositionally biased region" description="Basic residues" evidence="9">
    <location>
        <begin position="395"/>
        <end position="407"/>
    </location>
</feature>
<dbReference type="Proteomes" id="UP000005408">
    <property type="component" value="Unassembled WGS sequence"/>
</dbReference>
<dbReference type="Pfam" id="PF02984">
    <property type="entry name" value="Cyclin_C"/>
    <property type="match status" value="1"/>
</dbReference>
<dbReference type="AlphaFoldDB" id="A0A8W8K4N6"/>
<evidence type="ECO:0000259" key="10">
    <source>
        <dbReference type="SMART" id="SM00385"/>
    </source>
</evidence>
<feature type="compositionally biased region" description="Low complexity" evidence="9">
    <location>
        <begin position="346"/>
        <end position="355"/>
    </location>
</feature>
<dbReference type="PIRSF" id="PIRSF036580">
    <property type="entry name" value="Cyclin_L"/>
    <property type="match status" value="1"/>
</dbReference>
<dbReference type="PANTHER" id="PTHR10026">
    <property type="entry name" value="CYCLIN"/>
    <property type="match status" value="1"/>
</dbReference>
<evidence type="ECO:0000256" key="2">
    <source>
        <dbReference type="ARBA" id="ARBA00010589"/>
    </source>
</evidence>
<keyword evidence="7" id="KW-0539">Nucleus</keyword>
<dbReference type="GO" id="GO:0006357">
    <property type="term" value="P:regulation of transcription by RNA polymerase II"/>
    <property type="evidence" value="ECO:0007669"/>
    <property type="project" value="InterPro"/>
</dbReference>
<feature type="domain" description="Cyclin-like" evidence="10">
    <location>
        <begin position="55"/>
        <end position="157"/>
    </location>
</feature>
<dbReference type="InterPro" id="IPR006671">
    <property type="entry name" value="Cyclin_N"/>
</dbReference>
<sequence>MAEVKPNPLTTRDFSRVILTLENVLIPDDKLSPTPSMQDGLDLDTETDLRILGCELIQSAGILLKLPQVAMATGQILYQRFYYSKSLVKHNYEVVAMGCINLASKIEECPKRMRDVINVFHHIKQVRSQKTIHPLILDQNYITTKNQVIKAERRILKELGFCVHVQHPHKVIVMYLQVLEAEKNQRLVQCAWNYMNDSFRTEVFVRFQPETIACACIYLAARQLQIPLPNSPSWFSIFNVDESHIQEICLTILKLYARPKPNHEKLEAKVNELKKAQMEAKNRAKGLSSDHGTPRDSSRQSSPKNVSPNPALLPALKRIKAEDDKHSENGSIRNNVKASRSRSRGRSSSSRSNSRSPKRHKRRSRSRSPPPKKHKKDKYISSSNDREHRYVTSKEHKHSHKRKKVSRSRSISRSLSRSPDRYKSASRKKYYKDRDHYYSPERHSTKRRRNGHSSPGRERYDKYRR</sequence>
<evidence type="ECO:0008006" key="14">
    <source>
        <dbReference type="Google" id="ProtNLM"/>
    </source>
</evidence>
<evidence type="ECO:0000256" key="4">
    <source>
        <dbReference type="ARBA" id="ARBA00023015"/>
    </source>
</evidence>
<feature type="compositionally biased region" description="Polar residues" evidence="9">
    <location>
        <begin position="329"/>
        <end position="338"/>
    </location>
</feature>
<feature type="compositionally biased region" description="Basic and acidic residues" evidence="9">
    <location>
        <begin position="432"/>
        <end position="443"/>
    </location>
</feature>
<name>A0A8W8K4N6_MAGGI</name>
<feature type="compositionally biased region" description="Low complexity" evidence="9">
    <location>
        <begin position="408"/>
        <end position="417"/>
    </location>
</feature>
<feature type="domain" description="Cyclin C-terminal" evidence="11">
    <location>
        <begin position="166"/>
        <end position="281"/>
    </location>
</feature>
<feature type="compositionally biased region" description="Polar residues" evidence="9">
    <location>
        <begin position="299"/>
        <end position="308"/>
    </location>
</feature>
<dbReference type="EnsemblMetazoa" id="G21927.11">
    <property type="protein sequence ID" value="G21927.11:cds"/>
    <property type="gene ID" value="G21927"/>
</dbReference>
<evidence type="ECO:0000259" key="11">
    <source>
        <dbReference type="SMART" id="SM01332"/>
    </source>
</evidence>
<dbReference type="SUPFAM" id="SSF47954">
    <property type="entry name" value="Cyclin-like"/>
    <property type="match status" value="2"/>
</dbReference>
<protein>
    <recommendedName>
        <fullName evidence="14">Cyclin-L1</fullName>
    </recommendedName>
</protein>
<feature type="region of interest" description="Disordered" evidence="9">
    <location>
        <begin position="277"/>
        <end position="465"/>
    </location>
</feature>
<evidence type="ECO:0000256" key="1">
    <source>
        <dbReference type="ARBA" id="ARBA00004642"/>
    </source>
</evidence>
<reference evidence="12" key="1">
    <citation type="submission" date="2022-08" db="UniProtKB">
        <authorList>
            <consortium name="EnsemblMetazoa"/>
        </authorList>
    </citation>
    <scope>IDENTIFICATION</scope>
    <source>
        <strain evidence="12">05x7-T-G4-1.051#20</strain>
    </source>
</reference>
<evidence type="ECO:0000256" key="3">
    <source>
        <dbReference type="ARBA" id="ARBA00022737"/>
    </source>
</evidence>
<evidence type="ECO:0000256" key="6">
    <source>
        <dbReference type="ARBA" id="ARBA00023163"/>
    </source>
</evidence>
<keyword evidence="4" id="KW-0805">Transcription regulation</keyword>
<dbReference type="FunFam" id="1.10.472.10:FF:000016">
    <property type="entry name" value="cyclin-L1 isoform X1"/>
    <property type="match status" value="1"/>
</dbReference>
<evidence type="ECO:0000256" key="7">
    <source>
        <dbReference type="ARBA" id="ARBA00023242"/>
    </source>
</evidence>
<dbReference type="Gene3D" id="1.10.472.10">
    <property type="entry name" value="Cyclin-like"/>
    <property type="match status" value="2"/>
</dbReference>
<accession>A0A8W8K4N6</accession>
<dbReference type="SMART" id="SM00385">
    <property type="entry name" value="CYCLIN"/>
    <property type="match status" value="2"/>
</dbReference>
<dbReference type="Pfam" id="PF00134">
    <property type="entry name" value="Cyclin_N"/>
    <property type="match status" value="1"/>
</dbReference>
<dbReference type="InterPro" id="IPR043198">
    <property type="entry name" value="Cyclin/Ssn8"/>
</dbReference>
<dbReference type="EnsemblMetazoa" id="G21927.5">
    <property type="protein sequence ID" value="G21927.5:cds"/>
    <property type="gene ID" value="G21927"/>
</dbReference>
<evidence type="ECO:0000256" key="5">
    <source>
        <dbReference type="ARBA" id="ARBA00023127"/>
    </source>
</evidence>
<dbReference type="InterPro" id="IPR036915">
    <property type="entry name" value="Cyclin-like_sf"/>
</dbReference>
<keyword evidence="6" id="KW-0804">Transcription</keyword>
<keyword evidence="3" id="KW-0677">Repeat</keyword>
<dbReference type="CDD" id="cd20589">
    <property type="entry name" value="CYCLIN_CCNL1_rpt1"/>
    <property type="match status" value="1"/>
</dbReference>
<dbReference type="InterPro" id="IPR013763">
    <property type="entry name" value="Cyclin-like_dom"/>
</dbReference>
<feature type="compositionally biased region" description="Basic residues" evidence="9">
    <location>
        <begin position="356"/>
        <end position="377"/>
    </location>
</feature>
<dbReference type="SMART" id="SM01332">
    <property type="entry name" value="Cyclin_C"/>
    <property type="match status" value="1"/>
</dbReference>
<comment type="similarity">
    <text evidence="2">Belongs to the cyclin family. Cyclin L subfamily.</text>
</comment>